<dbReference type="InterPro" id="IPR001387">
    <property type="entry name" value="Cro/C1-type_HTH"/>
</dbReference>
<name>A0ABM6HWL3_9HYPH</name>
<dbReference type="RefSeq" id="WP_077290207.1">
    <property type="nucleotide sequence ID" value="NZ_CP019630.1"/>
</dbReference>
<reference evidence="2 3" key="1">
    <citation type="submission" date="2017-02" db="EMBL/GenBank/DDBJ databases">
        <authorList>
            <person name="Jeong S."/>
        </authorList>
    </citation>
    <scope>NUCLEOTIDE SEQUENCE [LARGE SCALE GENOMIC DNA]</scope>
    <source>
        <strain evidence="2 3">RMAR6-6</strain>
    </source>
</reference>
<dbReference type="InterPro" id="IPR010982">
    <property type="entry name" value="Lambda_DNA-bd_dom_sf"/>
</dbReference>
<sequence length="107" mass="12104">MSEMWKEVLRKALKAKGLTMHELSLRMGKNQHYISQILKRDHVPSINKMAMIAKELDLSVADLLEGPGADLDTAMLARKLNTLTPAQRDAVMRMIDSLRQSSDELQD</sequence>
<proteinExistence type="predicted"/>
<evidence type="ECO:0000313" key="3">
    <source>
        <dbReference type="Proteomes" id="UP000188174"/>
    </source>
</evidence>
<keyword evidence="3" id="KW-1185">Reference proteome</keyword>
<dbReference type="CDD" id="cd00093">
    <property type="entry name" value="HTH_XRE"/>
    <property type="match status" value="1"/>
</dbReference>
<gene>
    <name evidence="2" type="ORF">B0E33_01450</name>
</gene>
<dbReference type="SUPFAM" id="SSF47413">
    <property type="entry name" value="lambda repressor-like DNA-binding domains"/>
    <property type="match status" value="1"/>
</dbReference>
<evidence type="ECO:0000259" key="1">
    <source>
        <dbReference type="PROSITE" id="PS50943"/>
    </source>
</evidence>
<feature type="domain" description="HTH cro/C1-type" evidence="1">
    <location>
        <begin position="9"/>
        <end position="63"/>
    </location>
</feature>
<dbReference type="EMBL" id="CP019630">
    <property type="protein sequence ID" value="AQQ02421.1"/>
    <property type="molecule type" value="Genomic_DNA"/>
</dbReference>
<protein>
    <recommendedName>
        <fullName evidence="1">HTH cro/C1-type domain-containing protein</fullName>
    </recommendedName>
</protein>
<dbReference type="SMART" id="SM00530">
    <property type="entry name" value="HTH_XRE"/>
    <property type="match status" value="1"/>
</dbReference>
<evidence type="ECO:0000313" key="2">
    <source>
        <dbReference type="EMBL" id="AQQ02421.1"/>
    </source>
</evidence>
<organism evidence="2 3">
    <name type="scientific">Roseibium algicola</name>
    <dbReference type="NCBI Taxonomy" id="2857014"/>
    <lineage>
        <taxon>Bacteria</taxon>
        <taxon>Pseudomonadati</taxon>
        <taxon>Pseudomonadota</taxon>
        <taxon>Alphaproteobacteria</taxon>
        <taxon>Hyphomicrobiales</taxon>
        <taxon>Stappiaceae</taxon>
        <taxon>Roseibium</taxon>
    </lineage>
</organism>
<dbReference type="PROSITE" id="PS50943">
    <property type="entry name" value="HTH_CROC1"/>
    <property type="match status" value="1"/>
</dbReference>
<accession>A0ABM6HWL3</accession>
<dbReference type="Proteomes" id="UP000188174">
    <property type="component" value="Chromosome"/>
</dbReference>
<dbReference type="Gene3D" id="1.10.260.40">
    <property type="entry name" value="lambda repressor-like DNA-binding domains"/>
    <property type="match status" value="1"/>
</dbReference>
<dbReference type="Pfam" id="PF01381">
    <property type="entry name" value="HTH_3"/>
    <property type="match status" value="1"/>
</dbReference>